<dbReference type="AlphaFoldDB" id="A0A4Y3QPA6"/>
<evidence type="ECO:0008006" key="3">
    <source>
        <dbReference type="Google" id="ProtNLM"/>
    </source>
</evidence>
<evidence type="ECO:0000313" key="2">
    <source>
        <dbReference type="Proteomes" id="UP000319525"/>
    </source>
</evidence>
<name>A0A4Y3QPA6_MICTE</name>
<accession>A0A4Y3QPA6</accession>
<dbReference type="Proteomes" id="UP000319525">
    <property type="component" value="Unassembled WGS sequence"/>
</dbReference>
<evidence type="ECO:0000313" key="1">
    <source>
        <dbReference type="EMBL" id="GEB46971.1"/>
    </source>
</evidence>
<reference evidence="1 2" key="1">
    <citation type="submission" date="2019-06" db="EMBL/GenBank/DDBJ databases">
        <title>Whole genome shotgun sequence of Microbacterium testaceum NBRC 12675.</title>
        <authorList>
            <person name="Hosoyama A."/>
            <person name="Uohara A."/>
            <person name="Ohji S."/>
            <person name="Ichikawa N."/>
        </authorList>
    </citation>
    <scope>NUCLEOTIDE SEQUENCE [LARGE SCALE GENOMIC DNA]</scope>
    <source>
        <strain evidence="1 2">NBRC 12675</strain>
    </source>
</reference>
<sequence length="133" mass="14286">MREDLGPVSNPAKAKGTAHETAVVRYLNERGIPARRVAQTGALDVGDVHGIDPFVGQAKNYRDLPTALREGVDGAVVQAKRVSADALPVAFVKRPRKSAADVYAVMPLATFSEVLLRLEVAAEDAQRLAQLEK</sequence>
<proteinExistence type="predicted"/>
<comment type="caution">
    <text evidence="1">The sequence shown here is derived from an EMBL/GenBank/DDBJ whole genome shotgun (WGS) entry which is preliminary data.</text>
</comment>
<protein>
    <recommendedName>
        <fullName evidence="3">Holliday junction resolvase</fullName>
    </recommendedName>
</protein>
<gene>
    <name evidence="1" type="ORF">MTE01_29160</name>
</gene>
<organism evidence="1 2">
    <name type="scientific">Microbacterium testaceum</name>
    <name type="common">Aureobacterium testaceum</name>
    <name type="synonym">Brevibacterium testaceum</name>
    <dbReference type="NCBI Taxonomy" id="2033"/>
    <lineage>
        <taxon>Bacteria</taxon>
        <taxon>Bacillati</taxon>
        <taxon>Actinomycetota</taxon>
        <taxon>Actinomycetes</taxon>
        <taxon>Micrococcales</taxon>
        <taxon>Microbacteriaceae</taxon>
        <taxon>Microbacterium</taxon>
    </lineage>
</organism>
<dbReference type="EMBL" id="BJML01000011">
    <property type="protein sequence ID" value="GEB46971.1"/>
    <property type="molecule type" value="Genomic_DNA"/>
</dbReference>